<evidence type="ECO:0000313" key="3">
    <source>
        <dbReference type="RefSeq" id="XP_031570627.1"/>
    </source>
</evidence>
<proteinExistence type="predicted"/>
<dbReference type="GeneID" id="116304960"/>
<gene>
    <name evidence="3" type="primary">LOC116304960</name>
</gene>
<sequence>MDVEKQITRPLLLESSSSNRVQKPSLTARFRRSFTQCAGVFYFWFLIFLLISLVVFYIPRVFICCIKYRVSSYQCNNSIVIEHDIELEMVYLTTQDLMDLLCLAILVKWHRTAGLKSIFRKLVRLPKFWSIVVMVVVSGCYMSIMVNRTAHMISTNQYLVLFLCCVHCICMALVVPVLNYTRINLFCSVKKYSKFNQILIKLTLFLQFVVNASMFWLGFLQLSFNVSGIDSKAKATSDVHTIYLILRDSAVVLFHYTVQSFLWHKSFEDDRNLLGYKEILE</sequence>
<keyword evidence="1" id="KW-0812">Transmembrane</keyword>
<reference evidence="3" key="1">
    <citation type="submission" date="2025-08" db="UniProtKB">
        <authorList>
            <consortium name="RefSeq"/>
        </authorList>
    </citation>
    <scope>IDENTIFICATION</scope>
    <source>
        <tissue evidence="3">Tentacle</tissue>
    </source>
</reference>
<dbReference type="InParanoid" id="A0A6P8IUL0"/>
<keyword evidence="2" id="KW-1185">Reference proteome</keyword>
<dbReference type="Proteomes" id="UP000515163">
    <property type="component" value="Unplaced"/>
</dbReference>
<evidence type="ECO:0000313" key="2">
    <source>
        <dbReference type="Proteomes" id="UP000515163"/>
    </source>
</evidence>
<feature type="transmembrane region" description="Helical" evidence="1">
    <location>
        <begin position="39"/>
        <end position="58"/>
    </location>
</feature>
<organism evidence="2 3">
    <name type="scientific">Actinia tenebrosa</name>
    <name type="common">Australian red waratah sea anemone</name>
    <dbReference type="NCBI Taxonomy" id="6105"/>
    <lineage>
        <taxon>Eukaryota</taxon>
        <taxon>Metazoa</taxon>
        <taxon>Cnidaria</taxon>
        <taxon>Anthozoa</taxon>
        <taxon>Hexacorallia</taxon>
        <taxon>Actiniaria</taxon>
        <taxon>Actiniidae</taxon>
        <taxon>Actinia</taxon>
    </lineage>
</organism>
<dbReference type="KEGG" id="aten:116304960"/>
<dbReference type="RefSeq" id="XP_031570627.1">
    <property type="nucleotide sequence ID" value="XM_031714767.1"/>
</dbReference>
<accession>A0A6P8IUL0</accession>
<keyword evidence="1" id="KW-0472">Membrane</keyword>
<dbReference type="AlphaFoldDB" id="A0A6P8IUL0"/>
<feature type="transmembrane region" description="Helical" evidence="1">
    <location>
        <begin position="198"/>
        <end position="219"/>
    </location>
</feature>
<keyword evidence="1" id="KW-1133">Transmembrane helix</keyword>
<evidence type="ECO:0000256" key="1">
    <source>
        <dbReference type="SAM" id="Phobius"/>
    </source>
</evidence>
<protein>
    <submittedName>
        <fullName evidence="3">Uncharacterized protein LOC116304960</fullName>
    </submittedName>
</protein>
<feature type="transmembrane region" description="Helical" evidence="1">
    <location>
        <begin position="128"/>
        <end position="146"/>
    </location>
</feature>
<feature type="transmembrane region" description="Helical" evidence="1">
    <location>
        <begin position="158"/>
        <end position="178"/>
    </location>
</feature>
<dbReference type="OrthoDB" id="5960246at2759"/>
<name>A0A6P8IUL0_ACTTE</name>